<proteinExistence type="predicted"/>
<dbReference type="AlphaFoldDB" id="A0A2P2R3E5"/>
<accession>A0A2P2R3E5</accession>
<organism evidence="1">
    <name type="scientific">Rhizophora mucronata</name>
    <name type="common">Asiatic mangrove</name>
    <dbReference type="NCBI Taxonomy" id="61149"/>
    <lineage>
        <taxon>Eukaryota</taxon>
        <taxon>Viridiplantae</taxon>
        <taxon>Streptophyta</taxon>
        <taxon>Embryophyta</taxon>
        <taxon>Tracheophyta</taxon>
        <taxon>Spermatophyta</taxon>
        <taxon>Magnoliopsida</taxon>
        <taxon>eudicotyledons</taxon>
        <taxon>Gunneridae</taxon>
        <taxon>Pentapetalae</taxon>
        <taxon>rosids</taxon>
        <taxon>fabids</taxon>
        <taxon>Malpighiales</taxon>
        <taxon>Rhizophoraceae</taxon>
        <taxon>Rhizophora</taxon>
    </lineage>
</organism>
<sequence length="56" mass="6574">MTRSSMKLKFVNNRGQFIVSKIVQLQTKDNSQKPLFYKTSLRLIPSPTFFLKPKNQ</sequence>
<reference evidence="1" key="1">
    <citation type="submission" date="2018-02" db="EMBL/GenBank/DDBJ databases">
        <title>Rhizophora mucronata_Transcriptome.</title>
        <authorList>
            <person name="Meera S.P."/>
            <person name="Sreeshan A."/>
            <person name="Augustine A."/>
        </authorList>
    </citation>
    <scope>NUCLEOTIDE SEQUENCE</scope>
    <source>
        <tissue evidence="1">Leaf</tissue>
    </source>
</reference>
<protein>
    <submittedName>
        <fullName evidence="1">Uncharacterized protein</fullName>
    </submittedName>
</protein>
<evidence type="ECO:0000313" key="1">
    <source>
        <dbReference type="EMBL" id="MBX73776.1"/>
    </source>
</evidence>
<dbReference type="EMBL" id="GGEC01093292">
    <property type="protein sequence ID" value="MBX73776.1"/>
    <property type="molecule type" value="Transcribed_RNA"/>
</dbReference>
<name>A0A2P2R3E5_RHIMU</name>